<gene>
    <name evidence="1" type="ORF">BQ8794_210107</name>
</gene>
<keyword evidence="2" id="KW-1185">Reference proteome</keyword>
<accession>A0A1R3V665</accession>
<sequence length="45" mass="4812">MAQTVPVVAVKNHGFSSFGAALFVLLQPRRQATMPCPWQEPATAG</sequence>
<evidence type="ECO:0000313" key="1">
    <source>
        <dbReference type="EMBL" id="SIT55414.1"/>
    </source>
</evidence>
<dbReference type="Proteomes" id="UP000188388">
    <property type="component" value="Unassembled WGS sequence"/>
</dbReference>
<organism evidence="1 2">
    <name type="scientific">Mesorhizobium prunaredense</name>
    <dbReference type="NCBI Taxonomy" id="1631249"/>
    <lineage>
        <taxon>Bacteria</taxon>
        <taxon>Pseudomonadati</taxon>
        <taxon>Pseudomonadota</taxon>
        <taxon>Alphaproteobacteria</taxon>
        <taxon>Hyphomicrobiales</taxon>
        <taxon>Phyllobacteriaceae</taxon>
        <taxon>Mesorhizobium</taxon>
    </lineage>
</organism>
<evidence type="ECO:0000313" key="2">
    <source>
        <dbReference type="Proteomes" id="UP000188388"/>
    </source>
</evidence>
<reference evidence="2" key="1">
    <citation type="submission" date="2017-01" db="EMBL/GenBank/DDBJ databases">
        <authorList>
            <person name="Brunel B."/>
        </authorList>
    </citation>
    <scope>NUCLEOTIDE SEQUENCE [LARGE SCALE GENOMIC DNA]</scope>
</reference>
<name>A0A1R3V665_9HYPH</name>
<dbReference type="EMBL" id="FTPD01000014">
    <property type="protein sequence ID" value="SIT55414.1"/>
    <property type="molecule type" value="Genomic_DNA"/>
</dbReference>
<dbReference type="AlphaFoldDB" id="A0A1R3V665"/>
<proteinExistence type="predicted"/>
<protein>
    <submittedName>
        <fullName evidence="1">Uncharacterized protein</fullName>
    </submittedName>
</protein>